<protein>
    <submittedName>
        <fullName evidence="1">Uncharacterized protein</fullName>
    </submittedName>
</protein>
<keyword evidence="2" id="KW-1185">Reference proteome</keyword>
<organism evidence="1 2">
    <name type="scientific">Macrosiphum euphorbiae</name>
    <name type="common">potato aphid</name>
    <dbReference type="NCBI Taxonomy" id="13131"/>
    <lineage>
        <taxon>Eukaryota</taxon>
        <taxon>Metazoa</taxon>
        <taxon>Ecdysozoa</taxon>
        <taxon>Arthropoda</taxon>
        <taxon>Hexapoda</taxon>
        <taxon>Insecta</taxon>
        <taxon>Pterygota</taxon>
        <taxon>Neoptera</taxon>
        <taxon>Paraneoptera</taxon>
        <taxon>Hemiptera</taxon>
        <taxon>Sternorrhyncha</taxon>
        <taxon>Aphidomorpha</taxon>
        <taxon>Aphidoidea</taxon>
        <taxon>Aphididae</taxon>
        <taxon>Macrosiphini</taxon>
        <taxon>Macrosiphum</taxon>
    </lineage>
</organism>
<sequence>MYDLRALIRYSGAADLRRASSIRFHGAELKAFLTSNEMSTHRCLSFAGPRLALSTTLRTSSTASVVDIDRLKPYCESLIAPVPTMCSSSLLSKILSKTLPAPSSRLIGR</sequence>
<gene>
    <name evidence="1" type="ORF">MEUPH1_LOCUS25344</name>
</gene>
<accession>A0AAV0XRS7</accession>
<evidence type="ECO:0000313" key="2">
    <source>
        <dbReference type="Proteomes" id="UP001160148"/>
    </source>
</evidence>
<comment type="caution">
    <text evidence="1">The sequence shown here is derived from an EMBL/GenBank/DDBJ whole genome shotgun (WGS) entry which is preliminary data.</text>
</comment>
<evidence type="ECO:0000313" key="1">
    <source>
        <dbReference type="EMBL" id="CAI6371329.1"/>
    </source>
</evidence>
<dbReference type="EMBL" id="CARXXK010000893">
    <property type="protein sequence ID" value="CAI6371329.1"/>
    <property type="molecule type" value="Genomic_DNA"/>
</dbReference>
<proteinExistence type="predicted"/>
<name>A0AAV0XRS7_9HEMI</name>
<dbReference type="AlphaFoldDB" id="A0AAV0XRS7"/>
<reference evidence="1 2" key="1">
    <citation type="submission" date="2023-01" db="EMBL/GenBank/DDBJ databases">
        <authorList>
            <person name="Whitehead M."/>
        </authorList>
    </citation>
    <scope>NUCLEOTIDE SEQUENCE [LARGE SCALE GENOMIC DNA]</scope>
</reference>
<dbReference type="Proteomes" id="UP001160148">
    <property type="component" value="Unassembled WGS sequence"/>
</dbReference>